<gene>
    <name evidence="1" type="ORF">HETIRDRAFT_410638</name>
</gene>
<evidence type="ECO:0000313" key="1">
    <source>
        <dbReference type="EMBL" id="ETW78595.1"/>
    </source>
</evidence>
<name>W4JZT0_HETIT</name>
<dbReference type="EMBL" id="KI925461">
    <property type="protein sequence ID" value="ETW78595.1"/>
    <property type="molecule type" value="Genomic_DNA"/>
</dbReference>
<dbReference type="InParanoid" id="W4JZT0"/>
<evidence type="ECO:0000313" key="2">
    <source>
        <dbReference type="Proteomes" id="UP000030671"/>
    </source>
</evidence>
<dbReference type="HOGENOM" id="CLU_2961062_0_0_1"/>
<protein>
    <submittedName>
        <fullName evidence="1">Uncharacterized protein</fullName>
    </submittedName>
</protein>
<keyword evidence="2" id="KW-1185">Reference proteome</keyword>
<dbReference type="KEGG" id="hir:HETIRDRAFT_410638"/>
<accession>W4JZT0</accession>
<organism evidence="1 2">
    <name type="scientific">Heterobasidion irregulare (strain TC 32-1)</name>
    <dbReference type="NCBI Taxonomy" id="747525"/>
    <lineage>
        <taxon>Eukaryota</taxon>
        <taxon>Fungi</taxon>
        <taxon>Dikarya</taxon>
        <taxon>Basidiomycota</taxon>
        <taxon>Agaricomycotina</taxon>
        <taxon>Agaricomycetes</taxon>
        <taxon>Russulales</taxon>
        <taxon>Bondarzewiaceae</taxon>
        <taxon>Heterobasidion</taxon>
        <taxon>Heterobasidion annosum species complex</taxon>
    </lineage>
</organism>
<dbReference type="Proteomes" id="UP000030671">
    <property type="component" value="Unassembled WGS sequence"/>
</dbReference>
<dbReference type="GeneID" id="20672885"/>
<proteinExistence type="predicted"/>
<reference evidence="1 2" key="1">
    <citation type="journal article" date="2012" name="New Phytol.">
        <title>Insight into trade-off between wood decay and parasitism from the genome of a fungal forest pathogen.</title>
        <authorList>
            <person name="Olson A."/>
            <person name="Aerts A."/>
            <person name="Asiegbu F."/>
            <person name="Belbahri L."/>
            <person name="Bouzid O."/>
            <person name="Broberg A."/>
            <person name="Canback B."/>
            <person name="Coutinho P.M."/>
            <person name="Cullen D."/>
            <person name="Dalman K."/>
            <person name="Deflorio G."/>
            <person name="van Diepen L.T."/>
            <person name="Dunand C."/>
            <person name="Duplessis S."/>
            <person name="Durling M."/>
            <person name="Gonthier P."/>
            <person name="Grimwood J."/>
            <person name="Fossdal C.G."/>
            <person name="Hansson D."/>
            <person name="Henrissat B."/>
            <person name="Hietala A."/>
            <person name="Himmelstrand K."/>
            <person name="Hoffmeister D."/>
            <person name="Hogberg N."/>
            <person name="James T.Y."/>
            <person name="Karlsson M."/>
            <person name="Kohler A."/>
            <person name="Kues U."/>
            <person name="Lee Y.H."/>
            <person name="Lin Y.C."/>
            <person name="Lind M."/>
            <person name="Lindquist E."/>
            <person name="Lombard V."/>
            <person name="Lucas S."/>
            <person name="Lunden K."/>
            <person name="Morin E."/>
            <person name="Murat C."/>
            <person name="Park J."/>
            <person name="Raffaello T."/>
            <person name="Rouze P."/>
            <person name="Salamov A."/>
            <person name="Schmutz J."/>
            <person name="Solheim H."/>
            <person name="Stahlberg J."/>
            <person name="Velez H."/>
            <person name="de Vries R.P."/>
            <person name="Wiebenga A."/>
            <person name="Woodward S."/>
            <person name="Yakovlev I."/>
            <person name="Garbelotto M."/>
            <person name="Martin F."/>
            <person name="Grigoriev I.V."/>
            <person name="Stenlid J."/>
        </authorList>
    </citation>
    <scope>NUCLEOTIDE SEQUENCE [LARGE SCALE GENOMIC DNA]</scope>
    <source>
        <strain evidence="1 2">TC 32-1</strain>
    </source>
</reference>
<sequence length="59" mass="6500">MIVVEERICTVEVYSVVLIGSAQLSSGRHGAMRTVGCQRRTMVPSIFSSINAMAFLCRH</sequence>
<dbReference type="RefSeq" id="XP_009548924.1">
    <property type="nucleotide sequence ID" value="XM_009550629.1"/>
</dbReference>
<dbReference type="AlphaFoldDB" id="W4JZT0"/>